<dbReference type="Proteomes" id="UP001302602">
    <property type="component" value="Unassembled WGS sequence"/>
</dbReference>
<accession>A0AAN6TPD1</accession>
<reference evidence="1" key="1">
    <citation type="journal article" date="2023" name="Mol. Phylogenet. Evol.">
        <title>Genome-scale phylogeny and comparative genomics of the fungal order Sordariales.</title>
        <authorList>
            <person name="Hensen N."/>
            <person name="Bonometti L."/>
            <person name="Westerberg I."/>
            <person name="Brannstrom I.O."/>
            <person name="Guillou S."/>
            <person name="Cros-Aarteil S."/>
            <person name="Calhoun S."/>
            <person name="Haridas S."/>
            <person name="Kuo A."/>
            <person name="Mondo S."/>
            <person name="Pangilinan J."/>
            <person name="Riley R."/>
            <person name="LaButti K."/>
            <person name="Andreopoulos B."/>
            <person name="Lipzen A."/>
            <person name="Chen C."/>
            <person name="Yan M."/>
            <person name="Daum C."/>
            <person name="Ng V."/>
            <person name="Clum A."/>
            <person name="Steindorff A."/>
            <person name="Ohm R.A."/>
            <person name="Martin F."/>
            <person name="Silar P."/>
            <person name="Natvig D.O."/>
            <person name="Lalanne C."/>
            <person name="Gautier V."/>
            <person name="Ament-Velasquez S.L."/>
            <person name="Kruys A."/>
            <person name="Hutchinson M.I."/>
            <person name="Powell A.J."/>
            <person name="Barry K."/>
            <person name="Miller A.N."/>
            <person name="Grigoriev I.V."/>
            <person name="Debuchy R."/>
            <person name="Gladieux P."/>
            <person name="Hiltunen Thoren M."/>
            <person name="Johannesson H."/>
        </authorList>
    </citation>
    <scope>NUCLEOTIDE SEQUENCE</scope>
    <source>
        <strain evidence="1">CBS 731.68</strain>
    </source>
</reference>
<dbReference type="EMBL" id="MU853279">
    <property type="protein sequence ID" value="KAK4118185.1"/>
    <property type="molecule type" value="Genomic_DNA"/>
</dbReference>
<gene>
    <name evidence="1" type="ORF">N657DRAFT_638223</name>
</gene>
<evidence type="ECO:0000313" key="1">
    <source>
        <dbReference type="EMBL" id="KAK4118185.1"/>
    </source>
</evidence>
<dbReference type="RefSeq" id="XP_062641958.1">
    <property type="nucleotide sequence ID" value="XM_062791567.1"/>
</dbReference>
<sequence length="186" mass="20843">MGSQLLATLSQANDSVPPMRRRPGIADILSSRKIRLWLPVSLFLLVLLASSRRYDALPSIQAGLNCQSHQPAAAAATTTRGYQGTVDWSRFAYIQYVTNRGCLCNDLGKEELKLLAVFNAAKYLHLLDFPVPKPWLPVEVNVMLEAQPKCRVRQGVERCLERDLWNGLHADFRDRREGPGVRGGRC</sequence>
<keyword evidence="2" id="KW-1185">Reference proteome</keyword>
<dbReference type="GeneID" id="87828336"/>
<organism evidence="1 2">
    <name type="scientific">Parathielavia appendiculata</name>
    <dbReference type="NCBI Taxonomy" id="2587402"/>
    <lineage>
        <taxon>Eukaryota</taxon>
        <taxon>Fungi</taxon>
        <taxon>Dikarya</taxon>
        <taxon>Ascomycota</taxon>
        <taxon>Pezizomycotina</taxon>
        <taxon>Sordariomycetes</taxon>
        <taxon>Sordariomycetidae</taxon>
        <taxon>Sordariales</taxon>
        <taxon>Chaetomiaceae</taxon>
        <taxon>Parathielavia</taxon>
    </lineage>
</organism>
<protein>
    <submittedName>
        <fullName evidence="1">Glycosyltransferase family 8 protein</fullName>
    </submittedName>
</protein>
<reference evidence="1" key="2">
    <citation type="submission" date="2023-05" db="EMBL/GenBank/DDBJ databases">
        <authorList>
            <consortium name="Lawrence Berkeley National Laboratory"/>
            <person name="Steindorff A."/>
            <person name="Hensen N."/>
            <person name="Bonometti L."/>
            <person name="Westerberg I."/>
            <person name="Brannstrom I.O."/>
            <person name="Guillou S."/>
            <person name="Cros-Aarteil S."/>
            <person name="Calhoun S."/>
            <person name="Haridas S."/>
            <person name="Kuo A."/>
            <person name="Mondo S."/>
            <person name="Pangilinan J."/>
            <person name="Riley R."/>
            <person name="Labutti K."/>
            <person name="Andreopoulos B."/>
            <person name="Lipzen A."/>
            <person name="Chen C."/>
            <person name="Yanf M."/>
            <person name="Daum C."/>
            <person name="Ng V."/>
            <person name="Clum A."/>
            <person name="Ohm R."/>
            <person name="Martin F."/>
            <person name="Silar P."/>
            <person name="Natvig D."/>
            <person name="Lalanne C."/>
            <person name="Gautier V."/>
            <person name="Ament-Velasquez S.L."/>
            <person name="Kruys A."/>
            <person name="Hutchinson M.I."/>
            <person name="Powell A.J."/>
            <person name="Barry K."/>
            <person name="Miller A.N."/>
            <person name="Grigoriev I.V."/>
            <person name="Debuchy R."/>
            <person name="Gladieux P."/>
            <person name="Thoren M.H."/>
            <person name="Johannesson H."/>
        </authorList>
    </citation>
    <scope>NUCLEOTIDE SEQUENCE</scope>
    <source>
        <strain evidence="1">CBS 731.68</strain>
    </source>
</reference>
<name>A0AAN6TPD1_9PEZI</name>
<dbReference type="AlphaFoldDB" id="A0AAN6TPD1"/>
<proteinExistence type="predicted"/>
<comment type="caution">
    <text evidence="1">The sequence shown here is derived from an EMBL/GenBank/DDBJ whole genome shotgun (WGS) entry which is preliminary data.</text>
</comment>
<evidence type="ECO:0000313" key="2">
    <source>
        <dbReference type="Proteomes" id="UP001302602"/>
    </source>
</evidence>